<dbReference type="EMBL" id="JAUJEA010000011">
    <property type="protein sequence ID" value="MDN5204481.1"/>
    <property type="molecule type" value="Genomic_DNA"/>
</dbReference>
<dbReference type="PRINTS" id="PR00449">
    <property type="entry name" value="RASTRNSFRMNG"/>
</dbReference>
<dbReference type="PANTHER" id="PTHR47978">
    <property type="match status" value="1"/>
</dbReference>
<dbReference type="SMART" id="SM00174">
    <property type="entry name" value="RHO"/>
    <property type="match status" value="1"/>
</dbReference>
<dbReference type="Pfam" id="PF00071">
    <property type="entry name" value="Ras"/>
    <property type="match status" value="1"/>
</dbReference>
<proteinExistence type="predicted"/>
<dbReference type="SMART" id="SM00173">
    <property type="entry name" value="RAS"/>
    <property type="match status" value="1"/>
</dbReference>
<protein>
    <submittedName>
        <fullName evidence="2">Rab family GTPase</fullName>
    </submittedName>
</protein>
<dbReference type="CDD" id="cd00154">
    <property type="entry name" value="Rab"/>
    <property type="match status" value="1"/>
</dbReference>
<dbReference type="PROSITE" id="PS51421">
    <property type="entry name" value="RAS"/>
    <property type="match status" value="1"/>
</dbReference>
<keyword evidence="1" id="KW-0547">Nucleotide-binding</keyword>
<dbReference type="InterPro" id="IPR005225">
    <property type="entry name" value="Small_GTP-bd"/>
</dbReference>
<accession>A0ABT8KUM4</accession>
<name>A0ABT8KUM4_9BACT</name>
<comment type="caution">
    <text evidence="2">The sequence shown here is derived from an EMBL/GenBank/DDBJ whole genome shotgun (WGS) entry which is preliminary data.</text>
</comment>
<dbReference type="PROSITE" id="PS51419">
    <property type="entry name" value="RAB"/>
    <property type="match status" value="1"/>
</dbReference>
<dbReference type="SMART" id="SM00175">
    <property type="entry name" value="RAB"/>
    <property type="match status" value="1"/>
</dbReference>
<evidence type="ECO:0000313" key="3">
    <source>
        <dbReference type="Proteomes" id="UP001172082"/>
    </source>
</evidence>
<dbReference type="Gene3D" id="3.40.50.300">
    <property type="entry name" value="P-loop containing nucleotide triphosphate hydrolases"/>
    <property type="match status" value="1"/>
</dbReference>
<evidence type="ECO:0000256" key="1">
    <source>
        <dbReference type="ARBA" id="ARBA00022741"/>
    </source>
</evidence>
<sequence>MDITKKVVLIGKFGVGKTSLVQRFVHQKFSDEYLTTIGVKIDKKIVEINGKKLSMLIWDIAGESSHQKIPSSYKLGAQGIFYVFDLTRPSTFGDMSVELNELENILSGVPIKIVGNKKDLISPESFDALRKQLSPNILYCSAKTGENVEKAFYELGTEMLA</sequence>
<keyword evidence="3" id="KW-1185">Reference proteome</keyword>
<dbReference type="InterPro" id="IPR001806">
    <property type="entry name" value="Small_GTPase"/>
</dbReference>
<dbReference type="InterPro" id="IPR027417">
    <property type="entry name" value="P-loop_NTPase"/>
</dbReference>
<reference evidence="2" key="1">
    <citation type="submission" date="2023-06" db="EMBL/GenBank/DDBJ databases">
        <title>Genomic of Parafulvivirga corallium.</title>
        <authorList>
            <person name="Wang G."/>
        </authorList>
    </citation>
    <scope>NUCLEOTIDE SEQUENCE</scope>
    <source>
        <strain evidence="2">BMA10</strain>
    </source>
</reference>
<organism evidence="2 3">
    <name type="scientific">Splendidivirga corallicola</name>
    <dbReference type="NCBI Taxonomy" id="3051826"/>
    <lineage>
        <taxon>Bacteria</taxon>
        <taxon>Pseudomonadati</taxon>
        <taxon>Bacteroidota</taxon>
        <taxon>Cytophagia</taxon>
        <taxon>Cytophagales</taxon>
        <taxon>Splendidivirgaceae</taxon>
        <taxon>Splendidivirga</taxon>
    </lineage>
</organism>
<gene>
    <name evidence="2" type="ORF">QQ008_24015</name>
</gene>
<dbReference type="NCBIfam" id="TIGR00231">
    <property type="entry name" value="small_GTP"/>
    <property type="match status" value="1"/>
</dbReference>
<evidence type="ECO:0000313" key="2">
    <source>
        <dbReference type="EMBL" id="MDN5204481.1"/>
    </source>
</evidence>
<dbReference type="PROSITE" id="PS51417">
    <property type="entry name" value="ARF"/>
    <property type="match status" value="1"/>
</dbReference>
<dbReference type="RefSeq" id="WP_346754502.1">
    <property type="nucleotide sequence ID" value="NZ_JAUJEA010000011.1"/>
</dbReference>
<dbReference type="SUPFAM" id="SSF52540">
    <property type="entry name" value="P-loop containing nucleoside triphosphate hydrolases"/>
    <property type="match status" value="1"/>
</dbReference>
<dbReference type="Proteomes" id="UP001172082">
    <property type="component" value="Unassembled WGS sequence"/>
</dbReference>